<dbReference type="AlphaFoldDB" id="A0A927AXQ9"/>
<sequence>MLGSNNLEEGMLNDTLSTFRNSTQEAISPAQGVMLIDGWLQALDGDPNLDQLKGQLNELRTALQAAKPDEQYVRDLLTSLADKAQAVAEDSNSEGTWTGGLESLSKILRNLGSKS</sequence>
<protein>
    <submittedName>
        <fullName evidence="1">Uncharacterized protein</fullName>
    </submittedName>
</protein>
<comment type="caution">
    <text evidence="1">The sequence shown here is derived from an EMBL/GenBank/DDBJ whole genome shotgun (WGS) entry which is preliminary data.</text>
</comment>
<evidence type="ECO:0000313" key="2">
    <source>
        <dbReference type="Proteomes" id="UP000653797"/>
    </source>
</evidence>
<accession>A0A927AXQ9</accession>
<organism evidence="1 2">
    <name type="scientific">Spirosoma validum</name>
    <dbReference type="NCBI Taxonomy" id="2771355"/>
    <lineage>
        <taxon>Bacteria</taxon>
        <taxon>Pseudomonadati</taxon>
        <taxon>Bacteroidota</taxon>
        <taxon>Cytophagia</taxon>
        <taxon>Cytophagales</taxon>
        <taxon>Cytophagaceae</taxon>
        <taxon>Spirosoma</taxon>
    </lineage>
</organism>
<evidence type="ECO:0000313" key="1">
    <source>
        <dbReference type="EMBL" id="MBD2751622.1"/>
    </source>
</evidence>
<dbReference type="EMBL" id="JACXAA010000001">
    <property type="protein sequence ID" value="MBD2751622.1"/>
    <property type="molecule type" value="Genomic_DNA"/>
</dbReference>
<reference evidence="1" key="1">
    <citation type="submission" date="2020-09" db="EMBL/GenBank/DDBJ databases">
        <authorList>
            <person name="Kim M.K."/>
        </authorList>
    </citation>
    <scope>NUCLEOTIDE SEQUENCE</scope>
    <source>
        <strain evidence="1">BT704</strain>
    </source>
</reference>
<gene>
    <name evidence="1" type="ORF">IC230_01865</name>
</gene>
<keyword evidence="2" id="KW-1185">Reference proteome</keyword>
<name>A0A927AXQ9_9BACT</name>
<dbReference type="Proteomes" id="UP000653797">
    <property type="component" value="Unassembled WGS sequence"/>
</dbReference>
<proteinExistence type="predicted"/>
<dbReference type="RefSeq" id="WP_191037261.1">
    <property type="nucleotide sequence ID" value="NZ_JACXAA010000001.1"/>
</dbReference>